<name>A0AB34JB30_PRYPA</name>
<proteinExistence type="predicted"/>
<keyword evidence="7 9" id="KW-0472">Membrane</keyword>
<keyword evidence="4 9" id="KW-0812">Transmembrane</keyword>
<evidence type="ECO:0000313" key="10">
    <source>
        <dbReference type="EMBL" id="KAL1518688.1"/>
    </source>
</evidence>
<dbReference type="PANTHER" id="PTHR33281:SF19">
    <property type="entry name" value="VOLTAGE-DEPENDENT ANION CHANNEL-FORMING PROTEIN YNEE"/>
    <property type="match status" value="1"/>
</dbReference>
<organism evidence="10 11">
    <name type="scientific">Prymnesium parvum</name>
    <name type="common">Toxic golden alga</name>
    <dbReference type="NCBI Taxonomy" id="97485"/>
    <lineage>
        <taxon>Eukaryota</taxon>
        <taxon>Haptista</taxon>
        <taxon>Haptophyta</taxon>
        <taxon>Prymnesiophyceae</taxon>
        <taxon>Prymnesiales</taxon>
        <taxon>Prymnesiaceae</taxon>
        <taxon>Prymnesium</taxon>
    </lineage>
</organism>
<feature type="transmembrane region" description="Helical" evidence="9">
    <location>
        <begin position="102"/>
        <end position="119"/>
    </location>
</feature>
<feature type="region of interest" description="Disordered" evidence="8">
    <location>
        <begin position="416"/>
        <end position="438"/>
    </location>
</feature>
<dbReference type="Proteomes" id="UP001515480">
    <property type="component" value="Unassembled WGS sequence"/>
</dbReference>
<keyword evidence="5 9" id="KW-1133">Transmembrane helix</keyword>
<evidence type="ECO:0000256" key="6">
    <source>
        <dbReference type="ARBA" id="ARBA00023065"/>
    </source>
</evidence>
<evidence type="ECO:0000256" key="7">
    <source>
        <dbReference type="ARBA" id="ARBA00023136"/>
    </source>
</evidence>
<feature type="compositionally biased region" description="Basic and acidic residues" evidence="8">
    <location>
        <begin position="369"/>
        <end position="381"/>
    </location>
</feature>
<comment type="subcellular location">
    <subcellularLocation>
        <location evidence="1">Cell membrane</location>
        <topology evidence="1">Multi-pass membrane protein</topology>
    </subcellularLocation>
</comment>
<feature type="transmembrane region" description="Helical" evidence="9">
    <location>
        <begin position="271"/>
        <end position="290"/>
    </location>
</feature>
<dbReference type="GO" id="GO:0005886">
    <property type="term" value="C:plasma membrane"/>
    <property type="evidence" value="ECO:0007669"/>
    <property type="project" value="UniProtKB-SubCell"/>
</dbReference>
<keyword evidence="11" id="KW-1185">Reference proteome</keyword>
<evidence type="ECO:0000256" key="4">
    <source>
        <dbReference type="ARBA" id="ARBA00022692"/>
    </source>
</evidence>
<evidence type="ECO:0000256" key="1">
    <source>
        <dbReference type="ARBA" id="ARBA00004651"/>
    </source>
</evidence>
<keyword evidence="3" id="KW-1003">Cell membrane</keyword>
<gene>
    <name evidence="10" type="ORF">AB1Y20_002975</name>
</gene>
<evidence type="ECO:0000313" key="11">
    <source>
        <dbReference type="Proteomes" id="UP001515480"/>
    </source>
</evidence>
<comment type="caution">
    <text evidence="10">The sequence shown here is derived from an EMBL/GenBank/DDBJ whole genome shotgun (WGS) entry which is preliminary data.</text>
</comment>
<dbReference type="Pfam" id="PF25539">
    <property type="entry name" value="Bestrophin_2"/>
    <property type="match status" value="1"/>
</dbReference>
<feature type="transmembrane region" description="Helical" evidence="9">
    <location>
        <begin position="296"/>
        <end position="317"/>
    </location>
</feature>
<keyword evidence="2" id="KW-0813">Transport</keyword>
<evidence type="ECO:0000256" key="8">
    <source>
        <dbReference type="SAM" id="MobiDB-lite"/>
    </source>
</evidence>
<dbReference type="EMBL" id="JBGBPQ010000010">
    <property type="protein sequence ID" value="KAL1518688.1"/>
    <property type="molecule type" value="Genomic_DNA"/>
</dbReference>
<dbReference type="GO" id="GO:0005254">
    <property type="term" value="F:chloride channel activity"/>
    <property type="evidence" value="ECO:0007669"/>
    <property type="project" value="InterPro"/>
</dbReference>
<feature type="transmembrane region" description="Helical" evidence="9">
    <location>
        <begin position="60"/>
        <end position="81"/>
    </location>
</feature>
<dbReference type="AlphaFoldDB" id="A0AB34JB30"/>
<evidence type="ECO:0000256" key="9">
    <source>
        <dbReference type="SAM" id="Phobius"/>
    </source>
</evidence>
<dbReference type="InterPro" id="IPR044669">
    <property type="entry name" value="YneE/VCCN1/2-like"/>
</dbReference>
<feature type="region of interest" description="Disordered" evidence="8">
    <location>
        <begin position="359"/>
        <end position="384"/>
    </location>
</feature>
<accession>A0AB34JB30</accession>
<keyword evidence="6" id="KW-0406">Ion transport</keyword>
<reference evidence="10 11" key="1">
    <citation type="journal article" date="2024" name="Science">
        <title>Giant polyketide synthase enzymes in the biosynthesis of giant marine polyether toxins.</title>
        <authorList>
            <person name="Fallon T.R."/>
            <person name="Shende V.V."/>
            <person name="Wierzbicki I.H."/>
            <person name="Pendleton A.L."/>
            <person name="Watervoot N.F."/>
            <person name="Auber R.P."/>
            <person name="Gonzalez D.J."/>
            <person name="Wisecaver J.H."/>
            <person name="Moore B.S."/>
        </authorList>
    </citation>
    <scope>NUCLEOTIDE SEQUENCE [LARGE SCALE GENOMIC DNA]</scope>
    <source>
        <strain evidence="10 11">12B1</strain>
    </source>
</reference>
<evidence type="ECO:0000256" key="3">
    <source>
        <dbReference type="ARBA" id="ARBA00022475"/>
    </source>
</evidence>
<evidence type="ECO:0000256" key="2">
    <source>
        <dbReference type="ARBA" id="ARBA00022448"/>
    </source>
</evidence>
<sequence length="462" mass="51495">MLLPVNKDKEYSEYLYGGRRRNRWGWKGGCPHEICRMTVAYVPKRRLMLHHITGTVIPEVSGMCAFTCALALGLCLVYNPIRKDVREGGKKTIVYHMFHDCDAFWAMLTTFVTFVLGFFNSNVFQRWWRLRELCGTVNGKTVDTALLLASYIETEAELNDLTRILWLAHALHVQSVASQRGPDADVILRLKEEGLIKTERELQILLACPTLTSSTPLSIVYGWFTVKLRHSLKQVEPSCHSGLLQLVQGNVSAMRGAAADCLMYLSTPVPLAYTHLVDVTVTVYVLMAPVGLVPRLLWMAVPSCFIVTLVFYGFMCVGKQMLNPFDSHQSDSFETNAFLRGTRMACLEVIAAVHNYPPRDEQVSCGQPERADDTTSEHAWDPRGTTLLNRAAKPGASEGHLSRRIVATLNTTDVHASSESFKNGAKSPSRPSPMDSPLLCAAELPSLPSKLRINDDSIFGHH</sequence>
<protein>
    <recommendedName>
        <fullName evidence="12">Bestrophin homolog</fullName>
    </recommendedName>
</protein>
<dbReference type="PANTHER" id="PTHR33281">
    <property type="entry name" value="UPF0187 PROTEIN YNEE"/>
    <property type="match status" value="1"/>
</dbReference>
<evidence type="ECO:0008006" key="12">
    <source>
        <dbReference type="Google" id="ProtNLM"/>
    </source>
</evidence>
<evidence type="ECO:0000256" key="5">
    <source>
        <dbReference type="ARBA" id="ARBA00022989"/>
    </source>
</evidence>